<evidence type="ECO:0000313" key="1">
    <source>
        <dbReference type="EMBL" id="CAF0806219.1"/>
    </source>
</evidence>
<gene>
    <name evidence="2" type="ORF">GPM918_LOCUS8931</name>
    <name evidence="1" type="ORF">OVA965_LOCUS4911</name>
    <name evidence="4" type="ORF">SRO942_LOCUS8932</name>
    <name evidence="3" type="ORF">TMI583_LOCUS4909</name>
</gene>
<accession>A0A814A1W9</accession>
<dbReference type="EMBL" id="CAJOBA010001331">
    <property type="protein sequence ID" value="CAF3589903.1"/>
    <property type="molecule type" value="Genomic_DNA"/>
</dbReference>
<dbReference type="EMBL" id="CAJNOK010001331">
    <property type="protein sequence ID" value="CAF0806219.1"/>
    <property type="molecule type" value="Genomic_DNA"/>
</dbReference>
<evidence type="ECO:0000313" key="3">
    <source>
        <dbReference type="EMBL" id="CAF3589903.1"/>
    </source>
</evidence>
<dbReference type="Proteomes" id="UP000663829">
    <property type="component" value="Unassembled WGS sequence"/>
</dbReference>
<protein>
    <submittedName>
        <fullName evidence="2">Uncharacterized protein</fullName>
    </submittedName>
</protein>
<dbReference type="Proteomes" id="UP000681722">
    <property type="component" value="Unassembled WGS sequence"/>
</dbReference>
<reference evidence="2" key="1">
    <citation type="submission" date="2021-02" db="EMBL/GenBank/DDBJ databases">
        <authorList>
            <person name="Nowell W R."/>
        </authorList>
    </citation>
    <scope>NUCLEOTIDE SEQUENCE</scope>
</reference>
<dbReference type="Proteomes" id="UP000677228">
    <property type="component" value="Unassembled WGS sequence"/>
</dbReference>
<sequence length="239" mass="28319">MIPILYDKLVYIYFVADRGPATKFLSILESSHKRFSSNQLIFICDDDHYYHSHTFSTLLFYEQLFKDAVIGFRGWRIRKDLRWGVEKLEKFWHIVATNRISEPYRVGIVTANYGYLIKPRFFDEHIYVDYTKVSKSISLVDDIWLNGHLARRNVARYVLPSCCSQIHIAETHALEKQLASKNLTRQQANDRALYYFKDYWERDLFYKRNGTNHPKYTSSIRGVLFQTKLVSRSGINYCA</sequence>
<dbReference type="AlphaFoldDB" id="A0A814A1W9"/>
<dbReference type="EMBL" id="CAJOBC010001611">
    <property type="protein sequence ID" value="CAF3688371.1"/>
    <property type="molecule type" value="Genomic_DNA"/>
</dbReference>
<dbReference type="OrthoDB" id="414863at2759"/>
<evidence type="ECO:0000313" key="2">
    <source>
        <dbReference type="EMBL" id="CAF0906745.1"/>
    </source>
</evidence>
<dbReference type="Proteomes" id="UP000682733">
    <property type="component" value="Unassembled WGS sequence"/>
</dbReference>
<organism evidence="2 5">
    <name type="scientific">Didymodactylos carnosus</name>
    <dbReference type="NCBI Taxonomy" id="1234261"/>
    <lineage>
        <taxon>Eukaryota</taxon>
        <taxon>Metazoa</taxon>
        <taxon>Spiralia</taxon>
        <taxon>Gnathifera</taxon>
        <taxon>Rotifera</taxon>
        <taxon>Eurotatoria</taxon>
        <taxon>Bdelloidea</taxon>
        <taxon>Philodinida</taxon>
        <taxon>Philodinidae</taxon>
        <taxon>Didymodactylos</taxon>
    </lineage>
</organism>
<proteinExistence type="predicted"/>
<evidence type="ECO:0000313" key="4">
    <source>
        <dbReference type="EMBL" id="CAF3688371.1"/>
    </source>
</evidence>
<keyword evidence="5" id="KW-1185">Reference proteome</keyword>
<name>A0A814A1W9_9BILA</name>
<comment type="caution">
    <text evidence="2">The sequence shown here is derived from an EMBL/GenBank/DDBJ whole genome shotgun (WGS) entry which is preliminary data.</text>
</comment>
<evidence type="ECO:0000313" key="5">
    <source>
        <dbReference type="Proteomes" id="UP000663829"/>
    </source>
</evidence>
<dbReference type="EMBL" id="CAJNOQ010001611">
    <property type="protein sequence ID" value="CAF0906745.1"/>
    <property type="molecule type" value="Genomic_DNA"/>
</dbReference>